<comment type="caution">
    <text evidence="2">The sequence shown here is derived from an EMBL/GenBank/DDBJ whole genome shotgun (WGS) entry which is preliminary data.</text>
</comment>
<dbReference type="Proteomes" id="UP001359559">
    <property type="component" value="Unassembled WGS sequence"/>
</dbReference>
<feature type="transmembrane region" description="Helical" evidence="1">
    <location>
        <begin position="20"/>
        <end position="38"/>
    </location>
</feature>
<evidence type="ECO:0000313" key="3">
    <source>
        <dbReference type="Proteomes" id="UP001359559"/>
    </source>
</evidence>
<evidence type="ECO:0000313" key="2">
    <source>
        <dbReference type="EMBL" id="KAK7303493.1"/>
    </source>
</evidence>
<evidence type="ECO:0000256" key="1">
    <source>
        <dbReference type="SAM" id="Phobius"/>
    </source>
</evidence>
<protein>
    <submittedName>
        <fullName evidence="2">Uncharacterized protein</fullName>
    </submittedName>
</protein>
<keyword evidence="3" id="KW-1185">Reference proteome</keyword>
<gene>
    <name evidence="2" type="ORF">RJT34_14400</name>
</gene>
<keyword evidence="1" id="KW-1133">Transmembrane helix</keyword>
<keyword evidence="1" id="KW-0472">Membrane</keyword>
<proteinExistence type="predicted"/>
<reference evidence="2 3" key="1">
    <citation type="submission" date="2024-01" db="EMBL/GenBank/DDBJ databases">
        <title>The genomes of 5 underutilized Papilionoideae crops provide insights into root nodulation and disease resistance.</title>
        <authorList>
            <person name="Yuan L."/>
        </authorList>
    </citation>
    <scope>NUCLEOTIDE SEQUENCE [LARGE SCALE GENOMIC DNA]</scope>
    <source>
        <strain evidence="2">LY-2023</strain>
        <tissue evidence="2">Leaf</tissue>
    </source>
</reference>
<organism evidence="2 3">
    <name type="scientific">Clitoria ternatea</name>
    <name type="common">Butterfly pea</name>
    <dbReference type="NCBI Taxonomy" id="43366"/>
    <lineage>
        <taxon>Eukaryota</taxon>
        <taxon>Viridiplantae</taxon>
        <taxon>Streptophyta</taxon>
        <taxon>Embryophyta</taxon>
        <taxon>Tracheophyta</taxon>
        <taxon>Spermatophyta</taxon>
        <taxon>Magnoliopsida</taxon>
        <taxon>eudicotyledons</taxon>
        <taxon>Gunneridae</taxon>
        <taxon>Pentapetalae</taxon>
        <taxon>rosids</taxon>
        <taxon>fabids</taxon>
        <taxon>Fabales</taxon>
        <taxon>Fabaceae</taxon>
        <taxon>Papilionoideae</taxon>
        <taxon>50 kb inversion clade</taxon>
        <taxon>NPAAA clade</taxon>
        <taxon>indigoferoid/millettioid clade</taxon>
        <taxon>Phaseoleae</taxon>
        <taxon>Clitoria</taxon>
    </lineage>
</organism>
<dbReference type="EMBL" id="JAYKXN010000003">
    <property type="protein sequence ID" value="KAK7303493.1"/>
    <property type="molecule type" value="Genomic_DNA"/>
</dbReference>
<sequence length="121" mass="13915">MYCVSFWSSRVGLAVSRRGLLFFLDPFSCVWLLVLWALGPFRFFRQKTLSTDPVFLKVFFSTTISPPFRLEGALCRWRVKMTVSVAARPPILPPRCGSVIFFCFDSNITLLFQKAVHNRDA</sequence>
<keyword evidence="1" id="KW-0812">Transmembrane</keyword>
<name>A0AAN9JSW9_CLITE</name>
<accession>A0AAN9JSW9</accession>
<dbReference type="AlphaFoldDB" id="A0AAN9JSW9"/>